<sequence>MRDIFILLMLVFLFVAACKRPFLMTLAYLYVDLFQPQQVSYYLVNTVPVSMIFGAAAVGFFLVFDEKRDMGFTSLQGMMMLFLGWVTFTTFNAQIDDAWTKWDPAWKAIIFGVYLPFVLKTRQRLEAAVLTLILCVGAITVTGGIKTILGGGGYGTISLLVDSNTGLYESSTISAVSVALIPLVIYSYRFNKIVPKSRLTLLVAMGLIFSSALIPVGTEARTGLVCLGVLAALNFLRAKRKVVYAAVVGVFVIAAIPLLPQSFTERMGTIKTHSSDNSASTRVAVWMWTMDFVKSHPFGGGFYAYKLNEIEVVLHETVGEGNNAREVTRTVKDKARAFHSSYFEVLGEHGYPGITIFMLMLLMTLLRLRSIYVTTRQKAEDNWSAELAIALSHCIMIYMVGSLFLGAAFQSTLYYLIGMAASLQLIARRSQIAAKLKADEDNMGRLTAQARNSMRRPGFQA</sequence>
<evidence type="ECO:0000313" key="8">
    <source>
        <dbReference type="EMBL" id="MFC3713289.1"/>
    </source>
</evidence>
<dbReference type="Pfam" id="PF19358">
    <property type="entry name" value="DUF5935"/>
    <property type="match status" value="1"/>
</dbReference>
<dbReference type="NCBIfam" id="TIGR03097">
    <property type="entry name" value="PEP_O_lig_1"/>
    <property type="match status" value="1"/>
</dbReference>
<feature type="transmembrane region" description="Helical" evidence="5">
    <location>
        <begin position="349"/>
        <end position="366"/>
    </location>
</feature>
<organism evidence="8 9">
    <name type="scientific">Sphingoaurantiacus capsulatus</name>
    <dbReference type="NCBI Taxonomy" id="1771310"/>
    <lineage>
        <taxon>Bacteria</taxon>
        <taxon>Pseudomonadati</taxon>
        <taxon>Pseudomonadota</taxon>
        <taxon>Alphaproteobacteria</taxon>
        <taxon>Sphingomonadales</taxon>
        <taxon>Sphingosinicellaceae</taxon>
        <taxon>Sphingoaurantiacus</taxon>
    </lineage>
</organism>
<feature type="transmembrane region" description="Helical" evidence="5">
    <location>
        <begin position="75"/>
        <end position="93"/>
    </location>
</feature>
<dbReference type="InterPro" id="IPR051533">
    <property type="entry name" value="WaaL-like"/>
</dbReference>
<feature type="transmembrane region" description="Helical" evidence="5">
    <location>
        <begin position="105"/>
        <end position="121"/>
    </location>
</feature>
<evidence type="ECO:0000256" key="5">
    <source>
        <dbReference type="SAM" id="Phobius"/>
    </source>
</evidence>
<feature type="transmembrane region" description="Helical" evidence="5">
    <location>
        <begin position="128"/>
        <end position="148"/>
    </location>
</feature>
<evidence type="ECO:0000256" key="4">
    <source>
        <dbReference type="ARBA" id="ARBA00023136"/>
    </source>
</evidence>
<dbReference type="PANTHER" id="PTHR37422:SF13">
    <property type="entry name" value="LIPOPOLYSACCHARIDE BIOSYNTHESIS PROTEIN PA4999-RELATED"/>
    <property type="match status" value="1"/>
</dbReference>
<feature type="domain" description="O-antigen ligase-related" evidence="6">
    <location>
        <begin position="208"/>
        <end position="358"/>
    </location>
</feature>
<feature type="domain" description="DUF5935" evidence="7">
    <location>
        <begin position="1"/>
        <end position="190"/>
    </location>
</feature>
<keyword evidence="8" id="KW-0436">Ligase</keyword>
<feature type="transmembrane region" description="Helical" evidence="5">
    <location>
        <begin position="387"/>
        <end position="406"/>
    </location>
</feature>
<dbReference type="RefSeq" id="WP_380861627.1">
    <property type="nucleotide sequence ID" value="NZ_JBHRXV010000010.1"/>
</dbReference>
<keyword evidence="9" id="KW-1185">Reference proteome</keyword>
<name>A0ABV7XDC3_9SPHN</name>
<evidence type="ECO:0000259" key="7">
    <source>
        <dbReference type="Pfam" id="PF19358"/>
    </source>
</evidence>
<keyword evidence="3 5" id="KW-1133">Transmembrane helix</keyword>
<feature type="transmembrane region" description="Helical" evidence="5">
    <location>
        <begin position="243"/>
        <end position="260"/>
    </location>
</feature>
<dbReference type="EMBL" id="JBHRXV010000010">
    <property type="protein sequence ID" value="MFC3713289.1"/>
    <property type="molecule type" value="Genomic_DNA"/>
</dbReference>
<feature type="transmembrane region" description="Helical" evidence="5">
    <location>
        <begin position="198"/>
        <end position="214"/>
    </location>
</feature>
<evidence type="ECO:0000256" key="2">
    <source>
        <dbReference type="ARBA" id="ARBA00022692"/>
    </source>
</evidence>
<dbReference type="Pfam" id="PF04932">
    <property type="entry name" value="Wzy_C"/>
    <property type="match status" value="1"/>
</dbReference>
<dbReference type="InterPro" id="IPR007016">
    <property type="entry name" value="O-antigen_ligase-rel_domated"/>
</dbReference>
<protein>
    <submittedName>
        <fullName evidence="8">O-glycosylation ligase, exosortase A system-associated</fullName>
    </submittedName>
</protein>
<dbReference type="InterPro" id="IPR045979">
    <property type="entry name" value="DUF5935"/>
</dbReference>
<reference evidence="9" key="1">
    <citation type="journal article" date="2019" name="Int. J. Syst. Evol. Microbiol.">
        <title>The Global Catalogue of Microorganisms (GCM) 10K type strain sequencing project: providing services to taxonomists for standard genome sequencing and annotation.</title>
        <authorList>
            <consortium name="The Broad Institute Genomics Platform"/>
            <consortium name="The Broad Institute Genome Sequencing Center for Infectious Disease"/>
            <person name="Wu L."/>
            <person name="Ma J."/>
        </authorList>
    </citation>
    <scope>NUCLEOTIDE SEQUENCE [LARGE SCALE GENOMIC DNA]</scope>
    <source>
        <strain evidence="9">KCTC 42644</strain>
    </source>
</reference>
<dbReference type="Proteomes" id="UP001595615">
    <property type="component" value="Unassembled WGS sequence"/>
</dbReference>
<evidence type="ECO:0000256" key="1">
    <source>
        <dbReference type="ARBA" id="ARBA00004141"/>
    </source>
</evidence>
<gene>
    <name evidence="8" type="ORF">ACFOMD_11940</name>
</gene>
<comment type="subcellular location">
    <subcellularLocation>
        <location evidence="1">Membrane</location>
        <topology evidence="1">Multi-pass membrane protein</topology>
    </subcellularLocation>
</comment>
<proteinExistence type="predicted"/>
<evidence type="ECO:0000259" key="6">
    <source>
        <dbReference type="Pfam" id="PF04932"/>
    </source>
</evidence>
<feature type="transmembrane region" description="Helical" evidence="5">
    <location>
        <begin position="42"/>
        <end position="63"/>
    </location>
</feature>
<accession>A0ABV7XDC3</accession>
<dbReference type="PANTHER" id="PTHR37422">
    <property type="entry name" value="TEICHURONIC ACID BIOSYNTHESIS PROTEIN TUAE"/>
    <property type="match status" value="1"/>
</dbReference>
<comment type="caution">
    <text evidence="8">The sequence shown here is derived from an EMBL/GenBank/DDBJ whole genome shotgun (WGS) entry which is preliminary data.</text>
</comment>
<feature type="transmembrane region" description="Helical" evidence="5">
    <location>
        <begin position="168"/>
        <end position="186"/>
    </location>
</feature>
<dbReference type="PROSITE" id="PS51257">
    <property type="entry name" value="PROKAR_LIPOPROTEIN"/>
    <property type="match status" value="1"/>
</dbReference>
<evidence type="ECO:0000313" key="9">
    <source>
        <dbReference type="Proteomes" id="UP001595615"/>
    </source>
</evidence>
<keyword evidence="2 5" id="KW-0812">Transmembrane</keyword>
<keyword evidence="4 5" id="KW-0472">Membrane</keyword>
<dbReference type="InterPro" id="IPR017528">
    <property type="entry name" value="CHP03097O-antigen_lig-rel"/>
</dbReference>
<evidence type="ECO:0000256" key="3">
    <source>
        <dbReference type="ARBA" id="ARBA00022989"/>
    </source>
</evidence>
<dbReference type="GO" id="GO:0016874">
    <property type="term" value="F:ligase activity"/>
    <property type="evidence" value="ECO:0007669"/>
    <property type="project" value="UniProtKB-KW"/>
</dbReference>
<feature type="transmembrane region" description="Helical" evidence="5">
    <location>
        <begin position="220"/>
        <end position="236"/>
    </location>
</feature>